<evidence type="ECO:0000313" key="4">
    <source>
        <dbReference type="EMBL" id="OHS99803.1"/>
    </source>
</evidence>
<feature type="compositionally biased region" description="Low complexity" evidence="2">
    <location>
        <begin position="477"/>
        <end position="494"/>
    </location>
</feature>
<dbReference type="GO" id="GO:0005524">
    <property type="term" value="F:ATP binding"/>
    <property type="evidence" value="ECO:0007669"/>
    <property type="project" value="InterPro"/>
</dbReference>
<name>A0A1J4JQL2_9EUKA</name>
<evidence type="ECO:0000259" key="3">
    <source>
        <dbReference type="PROSITE" id="PS50011"/>
    </source>
</evidence>
<gene>
    <name evidence="4" type="ORF">TRFO_33674</name>
</gene>
<keyword evidence="5" id="KW-1185">Reference proteome</keyword>
<keyword evidence="1" id="KW-0175">Coiled coil</keyword>
<feature type="compositionally biased region" description="Polar residues" evidence="2">
    <location>
        <begin position="634"/>
        <end position="646"/>
    </location>
</feature>
<feature type="region of interest" description="Disordered" evidence="2">
    <location>
        <begin position="783"/>
        <end position="809"/>
    </location>
</feature>
<evidence type="ECO:0000256" key="1">
    <source>
        <dbReference type="SAM" id="Coils"/>
    </source>
</evidence>
<feature type="coiled-coil region" evidence="1">
    <location>
        <begin position="351"/>
        <end position="385"/>
    </location>
</feature>
<dbReference type="GeneID" id="94843916"/>
<comment type="caution">
    <text evidence="4">The sequence shown here is derived from an EMBL/GenBank/DDBJ whole genome shotgun (WGS) entry which is preliminary data.</text>
</comment>
<dbReference type="GO" id="GO:0004674">
    <property type="term" value="F:protein serine/threonine kinase activity"/>
    <property type="evidence" value="ECO:0007669"/>
    <property type="project" value="TreeGrafter"/>
</dbReference>
<sequence>MGDLKQPFHISPSKFEKVRLIGSGSIGKVYLVKEKATGRQCAIKFLKNDITDTNLINHTIETVCKLRHISILSPIGFSLPEVSKKRPMSIVSEYQPNGSLASLIKNSDIINTKSTVSPAAVKINILFGIAEGLRYLHELKLVHSQLTPGNILLNQNFEPILTDFSLFQLAPKKPKILIENLPFYAPEYDINSPTPEMDIFSYAMIAYSLLTNHFPFEELIYPDSVLSQTNEPLSANNSLKKTSDSTESLETDTKSGRFKIPEKLSKGERPPIPTFISDAWQTLLRRCWDNDPKNRPSFEEIVMLFLKGDLKDFDNNSKMTDTMTTSVKNYQSVCLAHNFSIKTLLNALEQIHKLTESNDSMKKVLETLNKNYSEMKDTVAFLQKKFDSFVKQPEAQISSRSEQVTLSLETNSHAQNNKNSNKINNLRKESPEFDGVNKNNLVEYLIGENHQESSRHTSSPKIQTPINSKENLLSDANNNNSNNHNHTNNSNNNNYTKVTRSESNENLKTTFKVPEPIIPVTNTSVGSAVTSKPNWTYSSSNQRRQSMKNPIKPFLSQIRQGNSNQNQSNGQQQLQPQQQIQFTNRRNSAIPQKVTTGSSPYPENNNNNYNDNTKTPFPEFNPELKMRNVLTQQQNTENFPSASISASRRKSDNDNLVKFNPNFNPSPQITHNLSQNIAKHISHSPSTDNPITIKISRGKHYSSNHSSEESIHKNTNISSSATNSANNSNSGVNGVNSIKSSSTNNTNGFGAHSINTPMSKSFCSLRSDVEKFNEMFNDSIKNNGLTSQSFNQQRKHVNAISKSESQASDGISASSSFNTISMNQSMPKIPLQKSFSTIMREKGYMYQYPYNFAPFDGIFSHLMREFGSSDLIEKGIVTVTGNSADRNRDTDLKELFNYEWKKCWTSTNLPNSYIQFDFGVHQILITHYTIKTYPCGPNYSHMKNWVLEGYSNGQWYEIDKREKNEDLNGKSKIATFACSHFSEYNVVRIRQIGPNHYGDNYLIITNIEFFGDFM</sequence>
<dbReference type="InterPro" id="IPR051681">
    <property type="entry name" value="Ser/Thr_Kinases-Pseudokinases"/>
</dbReference>
<feature type="region of interest" description="Disordered" evidence="2">
    <location>
        <begin position="699"/>
        <end position="739"/>
    </location>
</feature>
<feature type="region of interest" description="Disordered" evidence="2">
    <location>
        <begin position="560"/>
        <end position="613"/>
    </location>
</feature>
<dbReference type="PANTHER" id="PTHR44329">
    <property type="entry name" value="SERINE/THREONINE-PROTEIN KINASE TNNI3K-RELATED"/>
    <property type="match status" value="1"/>
</dbReference>
<dbReference type="VEuPathDB" id="TrichDB:TRFO_33674"/>
<feature type="compositionally biased region" description="Low complexity" evidence="2">
    <location>
        <begin position="713"/>
        <end position="739"/>
    </location>
</feature>
<dbReference type="RefSeq" id="XP_068352940.1">
    <property type="nucleotide sequence ID" value="XM_068509212.1"/>
</dbReference>
<dbReference type="EMBL" id="MLAK01000986">
    <property type="protein sequence ID" value="OHS99803.1"/>
    <property type="molecule type" value="Genomic_DNA"/>
</dbReference>
<evidence type="ECO:0000313" key="5">
    <source>
        <dbReference type="Proteomes" id="UP000179807"/>
    </source>
</evidence>
<feature type="compositionally biased region" description="Polar residues" evidence="2">
    <location>
        <begin position="783"/>
        <end position="792"/>
    </location>
</feature>
<reference evidence="4" key="1">
    <citation type="submission" date="2016-10" db="EMBL/GenBank/DDBJ databases">
        <authorList>
            <person name="Benchimol M."/>
            <person name="Almeida L.G."/>
            <person name="Vasconcelos A.T."/>
            <person name="Perreira-Neves A."/>
            <person name="Rosa I.A."/>
            <person name="Tasca T."/>
            <person name="Bogo M.R."/>
            <person name="de Souza W."/>
        </authorList>
    </citation>
    <scope>NUCLEOTIDE SEQUENCE [LARGE SCALE GENOMIC DNA]</scope>
    <source>
        <strain evidence="4">K</strain>
    </source>
</reference>
<proteinExistence type="predicted"/>
<feature type="compositionally biased region" description="Polar residues" evidence="2">
    <location>
        <begin position="582"/>
        <end position="603"/>
    </location>
</feature>
<protein>
    <recommendedName>
        <fullName evidence="3">Protein kinase domain-containing protein</fullName>
    </recommendedName>
</protein>
<dbReference type="PROSITE" id="PS50011">
    <property type="entry name" value="PROTEIN_KINASE_DOM"/>
    <property type="match status" value="1"/>
</dbReference>
<accession>A0A1J4JQL2</accession>
<feature type="region of interest" description="Disordered" evidence="2">
    <location>
        <begin position="232"/>
        <end position="253"/>
    </location>
</feature>
<organism evidence="4 5">
    <name type="scientific">Tritrichomonas foetus</name>
    <dbReference type="NCBI Taxonomy" id="1144522"/>
    <lineage>
        <taxon>Eukaryota</taxon>
        <taxon>Metamonada</taxon>
        <taxon>Parabasalia</taxon>
        <taxon>Tritrichomonadida</taxon>
        <taxon>Tritrichomonadidae</taxon>
        <taxon>Tritrichomonas</taxon>
    </lineage>
</organism>
<feature type="region of interest" description="Disordered" evidence="2">
    <location>
        <begin position="523"/>
        <end position="546"/>
    </location>
</feature>
<dbReference type="OrthoDB" id="9943809at2759"/>
<feature type="region of interest" description="Disordered" evidence="2">
    <location>
        <begin position="410"/>
        <end position="435"/>
    </location>
</feature>
<dbReference type="AlphaFoldDB" id="A0A1J4JQL2"/>
<dbReference type="Gene3D" id="1.10.510.10">
    <property type="entry name" value="Transferase(Phosphotransferase) domain 1"/>
    <property type="match status" value="2"/>
</dbReference>
<dbReference type="InterPro" id="IPR011009">
    <property type="entry name" value="Kinase-like_dom_sf"/>
</dbReference>
<dbReference type="SUPFAM" id="SSF56112">
    <property type="entry name" value="Protein kinase-like (PK-like)"/>
    <property type="match status" value="1"/>
</dbReference>
<feature type="region of interest" description="Disordered" evidence="2">
    <location>
        <begin position="634"/>
        <end position="668"/>
    </location>
</feature>
<evidence type="ECO:0000256" key="2">
    <source>
        <dbReference type="SAM" id="MobiDB-lite"/>
    </source>
</evidence>
<feature type="compositionally biased region" description="Low complexity" evidence="2">
    <location>
        <begin position="560"/>
        <end position="581"/>
    </location>
</feature>
<dbReference type="Pfam" id="PF00069">
    <property type="entry name" value="Pkinase"/>
    <property type="match status" value="1"/>
</dbReference>
<feature type="domain" description="Protein kinase" evidence="3">
    <location>
        <begin position="15"/>
        <end position="306"/>
    </location>
</feature>
<dbReference type="InterPro" id="IPR000719">
    <property type="entry name" value="Prot_kinase_dom"/>
</dbReference>
<feature type="region of interest" description="Disordered" evidence="2">
    <location>
        <begin position="471"/>
        <end position="510"/>
    </location>
</feature>
<dbReference type="Proteomes" id="UP000179807">
    <property type="component" value="Unassembled WGS sequence"/>
</dbReference>